<dbReference type="SUPFAM" id="SSF54506">
    <property type="entry name" value="Diaminopimelate epimerase-like"/>
    <property type="match status" value="1"/>
</dbReference>
<evidence type="ECO:0000256" key="1">
    <source>
        <dbReference type="ARBA" id="ARBA00007529"/>
    </source>
</evidence>
<dbReference type="Pfam" id="PF05544">
    <property type="entry name" value="Pro_racemase"/>
    <property type="match status" value="1"/>
</dbReference>
<dbReference type="PIRSF" id="PIRSF029792">
    <property type="entry name" value="Pro_racemase"/>
    <property type="match status" value="1"/>
</dbReference>
<dbReference type="InterPro" id="IPR008794">
    <property type="entry name" value="Pro_racemase_fam"/>
</dbReference>
<accession>A0ABY1QGB3</accession>
<name>A0ABY1QGB3_9BACT</name>
<dbReference type="Proteomes" id="UP001158067">
    <property type="component" value="Unassembled WGS sequence"/>
</dbReference>
<protein>
    <submittedName>
        <fullName evidence="2">4-hydroxyproline epimerase</fullName>
    </submittedName>
</protein>
<sequence>MQVIDSHTEGEPTRVIVSGGPDLGTGSLTERLIRFREQADCYREFAVNEPRGWEAIVGALLCEPNDPSCDAGVIFFNNVGYLGMCGHGMIGVAVTLHYLGRIGLGIQRIETPVGVVTVDVVGANEVTIENVPSYRLRKNVRVEVDGIGTVEGDVAWGGNWFFMVHGSPVPLKRENLDELVLLSRRVSAALAAQGHTGENGAVIDHVEFAIESATPPVDGEGCNSVNFVLCPGGIYDRSPCGTGTSAKLACLAADGTLLPNEQWIQDSVTGGRFRASYRPGASLPDGKETIVAKITGRSFICGETTLINQEGDPFGQPVEEGQVSELGQALKVKEGSGAKSMGSDHAS</sequence>
<dbReference type="RefSeq" id="WP_283434226.1">
    <property type="nucleotide sequence ID" value="NZ_FXUG01000012.1"/>
</dbReference>
<dbReference type="Gene3D" id="3.10.310.10">
    <property type="entry name" value="Diaminopimelate Epimerase, Chain A, domain 1"/>
    <property type="match status" value="2"/>
</dbReference>
<dbReference type="SFLD" id="SFLDS00028">
    <property type="entry name" value="Proline_Racemase"/>
    <property type="match status" value="1"/>
</dbReference>
<organism evidence="2 3">
    <name type="scientific">Neorhodopirellula lusitana</name>
    <dbReference type="NCBI Taxonomy" id="445327"/>
    <lineage>
        <taxon>Bacteria</taxon>
        <taxon>Pseudomonadati</taxon>
        <taxon>Planctomycetota</taxon>
        <taxon>Planctomycetia</taxon>
        <taxon>Pirellulales</taxon>
        <taxon>Pirellulaceae</taxon>
        <taxon>Neorhodopirellula</taxon>
    </lineage>
</organism>
<comment type="similarity">
    <text evidence="1">Belongs to the proline racemase family.</text>
</comment>
<reference evidence="2 3" key="1">
    <citation type="submission" date="2017-05" db="EMBL/GenBank/DDBJ databases">
        <authorList>
            <person name="Varghese N."/>
            <person name="Submissions S."/>
        </authorList>
    </citation>
    <scope>NUCLEOTIDE SEQUENCE [LARGE SCALE GENOMIC DNA]</scope>
    <source>
        <strain evidence="2 3">DSM 25457</strain>
    </source>
</reference>
<gene>
    <name evidence="2" type="ORF">SAMN06265222_11290</name>
</gene>
<dbReference type="PANTHER" id="PTHR33442:SF1">
    <property type="entry name" value="TRANS-3-HYDROXY-L-PROLINE DEHYDRATASE"/>
    <property type="match status" value="1"/>
</dbReference>
<dbReference type="PANTHER" id="PTHR33442">
    <property type="entry name" value="TRANS-3-HYDROXY-L-PROLINE DEHYDRATASE"/>
    <property type="match status" value="1"/>
</dbReference>
<comment type="caution">
    <text evidence="2">The sequence shown here is derived from an EMBL/GenBank/DDBJ whole genome shotgun (WGS) entry which is preliminary data.</text>
</comment>
<evidence type="ECO:0000313" key="2">
    <source>
        <dbReference type="EMBL" id="SMP69696.1"/>
    </source>
</evidence>
<evidence type="ECO:0000313" key="3">
    <source>
        <dbReference type="Proteomes" id="UP001158067"/>
    </source>
</evidence>
<proteinExistence type="inferred from homology"/>
<keyword evidence="3" id="KW-1185">Reference proteome</keyword>
<dbReference type="EMBL" id="FXUG01000012">
    <property type="protein sequence ID" value="SMP69696.1"/>
    <property type="molecule type" value="Genomic_DNA"/>
</dbReference>